<proteinExistence type="predicted"/>
<dbReference type="RefSeq" id="WP_103934870.1">
    <property type="nucleotide sequence ID" value="NZ_FNVA01000008.1"/>
</dbReference>
<keyword evidence="1" id="KW-0472">Membrane</keyword>
<keyword evidence="1" id="KW-0812">Transmembrane</keyword>
<evidence type="ECO:0000313" key="3">
    <source>
        <dbReference type="Proteomes" id="UP000236728"/>
    </source>
</evidence>
<reference evidence="2 3" key="1">
    <citation type="submission" date="2016-10" db="EMBL/GenBank/DDBJ databases">
        <authorList>
            <person name="de Groot N.N."/>
        </authorList>
    </citation>
    <scope>NUCLEOTIDE SEQUENCE [LARGE SCALE GENOMIC DNA]</scope>
    <source>
        <strain evidence="2 3">DSM 22489</strain>
    </source>
</reference>
<feature type="transmembrane region" description="Helical" evidence="1">
    <location>
        <begin position="54"/>
        <end position="82"/>
    </location>
</feature>
<name>A0A1H6BWR1_9BACT</name>
<organism evidence="2 3">
    <name type="scientific">Bryocella elongata</name>
    <dbReference type="NCBI Taxonomy" id="863522"/>
    <lineage>
        <taxon>Bacteria</taxon>
        <taxon>Pseudomonadati</taxon>
        <taxon>Acidobacteriota</taxon>
        <taxon>Terriglobia</taxon>
        <taxon>Terriglobales</taxon>
        <taxon>Acidobacteriaceae</taxon>
        <taxon>Bryocella</taxon>
    </lineage>
</organism>
<accession>A0A1H6BWR1</accession>
<dbReference type="Proteomes" id="UP000236728">
    <property type="component" value="Unassembled WGS sequence"/>
</dbReference>
<evidence type="ECO:0000313" key="2">
    <source>
        <dbReference type="EMBL" id="SEG65144.1"/>
    </source>
</evidence>
<gene>
    <name evidence="2" type="ORF">SAMN05421819_4013</name>
</gene>
<dbReference type="AlphaFoldDB" id="A0A1H6BWR1"/>
<protein>
    <submittedName>
        <fullName evidence="2">Uncharacterized protein</fullName>
    </submittedName>
</protein>
<feature type="transmembrane region" description="Helical" evidence="1">
    <location>
        <begin position="21"/>
        <end position="42"/>
    </location>
</feature>
<keyword evidence="1" id="KW-1133">Transmembrane helix</keyword>
<sequence>MFDQFQNRNNRPGEPRWIGPKILAGAAVGLLVAAGLCGAGSLQGRGNEEFGGPMSMIGFGVFLLTVVVLLIGGLVFVVELILSARRRG</sequence>
<dbReference type="EMBL" id="FNVA01000008">
    <property type="protein sequence ID" value="SEG65144.1"/>
    <property type="molecule type" value="Genomic_DNA"/>
</dbReference>
<keyword evidence="3" id="KW-1185">Reference proteome</keyword>
<evidence type="ECO:0000256" key="1">
    <source>
        <dbReference type="SAM" id="Phobius"/>
    </source>
</evidence>